<organism evidence="2 3">
    <name type="scientific">Roseateles rivi</name>
    <dbReference type="NCBI Taxonomy" id="3299028"/>
    <lineage>
        <taxon>Bacteria</taxon>
        <taxon>Pseudomonadati</taxon>
        <taxon>Pseudomonadota</taxon>
        <taxon>Betaproteobacteria</taxon>
        <taxon>Burkholderiales</taxon>
        <taxon>Sphaerotilaceae</taxon>
        <taxon>Roseateles</taxon>
    </lineage>
</organism>
<dbReference type="Proteomes" id="UP001606099">
    <property type="component" value="Unassembled WGS sequence"/>
</dbReference>
<feature type="region of interest" description="Disordered" evidence="1">
    <location>
        <begin position="19"/>
        <end position="40"/>
    </location>
</feature>
<evidence type="ECO:0000256" key="1">
    <source>
        <dbReference type="SAM" id="MobiDB-lite"/>
    </source>
</evidence>
<dbReference type="RefSeq" id="WP_394462614.1">
    <property type="nucleotide sequence ID" value="NZ_JBIGHZ010000005.1"/>
</dbReference>
<evidence type="ECO:0000313" key="2">
    <source>
        <dbReference type="EMBL" id="MFG6449433.1"/>
    </source>
</evidence>
<keyword evidence="3" id="KW-1185">Reference proteome</keyword>
<proteinExistence type="predicted"/>
<name>A0ABW7FYQ9_9BURK</name>
<dbReference type="EMBL" id="JBIGHZ010000005">
    <property type="protein sequence ID" value="MFG6449433.1"/>
    <property type="molecule type" value="Genomic_DNA"/>
</dbReference>
<sequence length="40" mass="4370">MALFAQMLGVQSLVQKSMRDAPWRSPSHIGPDDALLSDEA</sequence>
<gene>
    <name evidence="2" type="ORF">ACG0Z6_14490</name>
</gene>
<reference evidence="2 3" key="1">
    <citation type="submission" date="2024-08" db="EMBL/GenBank/DDBJ databases">
        <authorList>
            <person name="Lu H."/>
        </authorList>
    </citation>
    <scope>NUCLEOTIDE SEQUENCE [LARGE SCALE GENOMIC DNA]</scope>
    <source>
        <strain evidence="2 3">BYS180W</strain>
    </source>
</reference>
<comment type="caution">
    <text evidence="2">The sequence shown here is derived from an EMBL/GenBank/DDBJ whole genome shotgun (WGS) entry which is preliminary data.</text>
</comment>
<protein>
    <submittedName>
        <fullName evidence="2">Uncharacterized protein</fullName>
    </submittedName>
</protein>
<accession>A0ABW7FYQ9</accession>
<evidence type="ECO:0000313" key="3">
    <source>
        <dbReference type="Proteomes" id="UP001606099"/>
    </source>
</evidence>